<feature type="transmembrane region" description="Helical" evidence="7">
    <location>
        <begin position="190"/>
        <end position="208"/>
    </location>
</feature>
<feature type="transmembrane region" description="Helical" evidence="7">
    <location>
        <begin position="257"/>
        <end position="283"/>
    </location>
</feature>
<evidence type="ECO:0000256" key="5">
    <source>
        <dbReference type="ARBA" id="ARBA00022989"/>
    </source>
</evidence>
<dbReference type="Pfam" id="PF13440">
    <property type="entry name" value="Polysacc_synt_3"/>
    <property type="match status" value="1"/>
</dbReference>
<proteinExistence type="inferred from homology"/>
<keyword evidence="9" id="KW-1185">Reference proteome</keyword>
<evidence type="ECO:0000256" key="2">
    <source>
        <dbReference type="ARBA" id="ARBA00007430"/>
    </source>
</evidence>
<feature type="transmembrane region" description="Helical" evidence="7">
    <location>
        <begin position="220"/>
        <end position="237"/>
    </location>
</feature>
<feature type="transmembrane region" description="Helical" evidence="7">
    <location>
        <begin position="56"/>
        <end position="80"/>
    </location>
</feature>
<sequence length="499" mass="52161">MTEAATEVAVEEPESIGRKAAQGVGWGLLGNVLTRVGSFATSLALARLLVPHDFGVYAVALAAMQFAIHINDVGLIPATIQWRGKLEEMAPTAATLAASFSFVVYGAAWFLAPWFADFSGVPEATWVIRLYTATILIDGITAVRSAYLLRTFQQRRYVMANATGVVVNAVVAISMSLAGAGAMALAGGQLASSVATGVLVFVWARLPLKIGVNWAIARKLLVFGVPLTVSLAVESVLEQADKVVVGRVMGAGVLGFYLLAVSISSWTPGIIGSAVRFVSLPGFARLSEHGDEKLSKGVTSSLSLLFLAVMPIAVLLAALAHPLISFLYGSTWLPAAEPLRFLMILMVVRMVTGLCMDIMMSTGATRWTLVVNAGWLVMAIPALWFATKADGAEGAAVAQAIVGVLVAVPLAAVALHRVGVRIAPLGRRMIRPLLAGAVAAVVAALLSQAVSGAGAFVQLAIGGTGGMLVYLFLAIPRNDLRVWIAALKRHRSQAGTVAG</sequence>
<feature type="transmembrane region" description="Helical" evidence="7">
    <location>
        <begin position="341"/>
        <end position="360"/>
    </location>
</feature>
<feature type="transmembrane region" description="Helical" evidence="7">
    <location>
        <begin position="128"/>
        <end position="149"/>
    </location>
</feature>
<feature type="transmembrane region" description="Helical" evidence="7">
    <location>
        <begin position="28"/>
        <end position="50"/>
    </location>
</feature>
<feature type="transmembrane region" description="Helical" evidence="7">
    <location>
        <begin position="92"/>
        <end position="116"/>
    </location>
</feature>
<keyword evidence="3" id="KW-1003">Cell membrane</keyword>
<keyword evidence="6 7" id="KW-0472">Membrane</keyword>
<feature type="transmembrane region" description="Helical" evidence="7">
    <location>
        <begin position="432"/>
        <end position="450"/>
    </location>
</feature>
<evidence type="ECO:0000256" key="6">
    <source>
        <dbReference type="ARBA" id="ARBA00023136"/>
    </source>
</evidence>
<evidence type="ECO:0000256" key="7">
    <source>
        <dbReference type="SAM" id="Phobius"/>
    </source>
</evidence>
<feature type="transmembrane region" description="Helical" evidence="7">
    <location>
        <begin position="398"/>
        <end position="420"/>
    </location>
</feature>
<protein>
    <submittedName>
        <fullName evidence="8">Oligosaccharide flippase family protein</fullName>
    </submittedName>
</protein>
<feature type="transmembrane region" description="Helical" evidence="7">
    <location>
        <begin position="161"/>
        <end position="184"/>
    </location>
</feature>
<feature type="transmembrane region" description="Helical" evidence="7">
    <location>
        <begin position="304"/>
        <end position="329"/>
    </location>
</feature>
<keyword evidence="5 7" id="KW-1133">Transmembrane helix</keyword>
<name>A0ABW6W978_9ACTN</name>
<accession>A0ABW6W978</accession>
<dbReference type="InterPro" id="IPR050833">
    <property type="entry name" value="Poly_Biosynth_Transport"/>
</dbReference>
<dbReference type="PANTHER" id="PTHR30250">
    <property type="entry name" value="PST FAMILY PREDICTED COLANIC ACID TRANSPORTER"/>
    <property type="match status" value="1"/>
</dbReference>
<feature type="transmembrane region" description="Helical" evidence="7">
    <location>
        <begin position="367"/>
        <end position="386"/>
    </location>
</feature>
<evidence type="ECO:0000313" key="9">
    <source>
        <dbReference type="Proteomes" id="UP001602245"/>
    </source>
</evidence>
<keyword evidence="4 7" id="KW-0812">Transmembrane</keyword>
<evidence type="ECO:0000256" key="3">
    <source>
        <dbReference type="ARBA" id="ARBA00022475"/>
    </source>
</evidence>
<dbReference type="EMBL" id="JBIAZU010000001">
    <property type="protein sequence ID" value="MFF5288751.1"/>
    <property type="molecule type" value="Genomic_DNA"/>
</dbReference>
<evidence type="ECO:0000256" key="4">
    <source>
        <dbReference type="ARBA" id="ARBA00022692"/>
    </source>
</evidence>
<dbReference type="PANTHER" id="PTHR30250:SF10">
    <property type="entry name" value="LIPOPOLYSACCHARIDE BIOSYNTHESIS PROTEIN WZXC"/>
    <property type="match status" value="1"/>
</dbReference>
<comment type="subcellular location">
    <subcellularLocation>
        <location evidence="1">Cell membrane</location>
        <topology evidence="1">Multi-pass membrane protein</topology>
    </subcellularLocation>
</comment>
<feature type="transmembrane region" description="Helical" evidence="7">
    <location>
        <begin position="456"/>
        <end position="475"/>
    </location>
</feature>
<dbReference type="RefSeq" id="WP_020509099.1">
    <property type="nucleotide sequence ID" value="NZ_JBIAZU010000001.1"/>
</dbReference>
<evidence type="ECO:0000256" key="1">
    <source>
        <dbReference type="ARBA" id="ARBA00004651"/>
    </source>
</evidence>
<organism evidence="8 9">
    <name type="scientific">Paractinoplanes globisporus</name>
    <dbReference type="NCBI Taxonomy" id="113565"/>
    <lineage>
        <taxon>Bacteria</taxon>
        <taxon>Bacillati</taxon>
        <taxon>Actinomycetota</taxon>
        <taxon>Actinomycetes</taxon>
        <taxon>Micromonosporales</taxon>
        <taxon>Micromonosporaceae</taxon>
        <taxon>Paractinoplanes</taxon>
    </lineage>
</organism>
<comment type="caution">
    <text evidence="8">The sequence shown here is derived from an EMBL/GenBank/DDBJ whole genome shotgun (WGS) entry which is preliminary data.</text>
</comment>
<evidence type="ECO:0000313" key="8">
    <source>
        <dbReference type="EMBL" id="MFF5288751.1"/>
    </source>
</evidence>
<comment type="similarity">
    <text evidence="2">Belongs to the polysaccharide synthase family.</text>
</comment>
<dbReference type="Proteomes" id="UP001602245">
    <property type="component" value="Unassembled WGS sequence"/>
</dbReference>
<gene>
    <name evidence="8" type="ORF">ACFY35_04895</name>
</gene>
<reference evidence="8 9" key="1">
    <citation type="submission" date="2024-10" db="EMBL/GenBank/DDBJ databases">
        <title>The Natural Products Discovery Center: Release of the First 8490 Sequenced Strains for Exploring Actinobacteria Biosynthetic Diversity.</title>
        <authorList>
            <person name="Kalkreuter E."/>
            <person name="Kautsar S.A."/>
            <person name="Yang D."/>
            <person name="Bader C.D."/>
            <person name="Teijaro C.N."/>
            <person name="Fluegel L."/>
            <person name="Davis C.M."/>
            <person name="Simpson J.R."/>
            <person name="Lauterbach L."/>
            <person name="Steele A.D."/>
            <person name="Gui C."/>
            <person name="Meng S."/>
            <person name="Li G."/>
            <person name="Viehrig K."/>
            <person name="Ye F."/>
            <person name="Su P."/>
            <person name="Kiefer A.F."/>
            <person name="Nichols A."/>
            <person name="Cepeda A.J."/>
            <person name="Yan W."/>
            <person name="Fan B."/>
            <person name="Jiang Y."/>
            <person name="Adhikari A."/>
            <person name="Zheng C.-J."/>
            <person name="Schuster L."/>
            <person name="Cowan T.M."/>
            <person name="Smanski M.J."/>
            <person name="Chevrette M.G."/>
            <person name="De Carvalho L.P.S."/>
            <person name="Shen B."/>
        </authorList>
    </citation>
    <scope>NUCLEOTIDE SEQUENCE [LARGE SCALE GENOMIC DNA]</scope>
    <source>
        <strain evidence="8 9">NPDC000087</strain>
    </source>
</reference>